<dbReference type="AlphaFoldDB" id="A0A1D8K6P3"/>
<dbReference type="GO" id="GO:0046872">
    <property type="term" value="F:metal ion binding"/>
    <property type="evidence" value="ECO:0007669"/>
    <property type="project" value="UniProtKB-KW"/>
</dbReference>
<proteinExistence type="inferred from homology"/>
<dbReference type="Proteomes" id="UP000095342">
    <property type="component" value="Chromosome"/>
</dbReference>
<comment type="similarity">
    <text evidence="1">Belongs to the Gfa family.</text>
</comment>
<evidence type="ECO:0000313" key="6">
    <source>
        <dbReference type="EMBL" id="AOV16596.1"/>
    </source>
</evidence>
<dbReference type="InterPro" id="IPR006913">
    <property type="entry name" value="CENP-V/GFA"/>
</dbReference>
<accession>A0A1D8K6P3</accession>
<keyword evidence="2" id="KW-0479">Metal-binding</keyword>
<evidence type="ECO:0000313" key="7">
    <source>
        <dbReference type="Proteomes" id="UP000095342"/>
    </source>
</evidence>
<keyword evidence="7" id="KW-1185">Reference proteome</keyword>
<evidence type="ECO:0000256" key="3">
    <source>
        <dbReference type="ARBA" id="ARBA00022833"/>
    </source>
</evidence>
<dbReference type="PANTHER" id="PTHR33337">
    <property type="entry name" value="GFA DOMAIN-CONTAINING PROTEIN"/>
    <property type="match status" value="1"/>
</dbReference>
<evidence type="ECO:0000256" key="2">
    <source>
        <dbReference type="ARBA" id="ARBA00022723"/>
    </source>
</evidence>
<evidence type="ECO:0000259" key="5">
    <source>
        <dbReference type="PROSITE" id="PS51891"/>
    </source>
</evidence>
<protein>
    <submittedName>
        <fullName evidence="6">Ribulose phosphate epimerase</fullName>
    </submittedName>
</protein>
<dbReference type="Pfam" id="PF04828">
    <property type="entry name" value="GFA"/>
    <property type="match status" value="1"/>
</dbReference>
<dbReference type="KEGG" id="aaeo:BJI67_05505"/>
<dbReference type="GO" id="GO:0016846">
    <property type="term" value="F:carbon-sulfur lyase activity"/>
    <property type="evidence" value="ECO:0007669"/>
    <property type="project" value="InterPro"/>
</dbReference>
<keyword evidence="4" id="KW-0456">Lyase</keyword>
<gene>
    <name evidence="6" type="ORF">BJI67_05505</name>
</gene>
<dbReference type="PROSITE" id="PS51891">
    <property type="entry name" value="CENP_V_GFA"/>
    <property type="match status" value="1"/>
</dbReference>
<keyword evidence="3" id="KW-0862">Zinc</keyword>
<organism evidence="6 7">
    <name type="scientific">Acidihalobacter aeolianus</name>
    <dbReference type="NCBI Taxonomy" id="2792603"/>
    <lineage>
        <taxon>Bacteria</taxon>
        <taxon>Pseudomonadati</taxon>
        <taxon>Pseudomonadota</taxon>
        <taxon>Gammaproteobacteria</taxon>
        <taxon>Chromatiales</taxon>
        <taxon>Ectothiorhodospiraceae</taxon>
        <taxon>Acidihalobacter</taxon>
    </lineage>
</organism>
<dbReference type="InterPro" id="IPR011057">
    <property type="entry name" value="Mss4-like_sf"/>
</dbReference>
<dbReference type="SUPFAM" id="SSF51316">
    <property type="entry name" value="Mss4-like"/>
    <property type="match status" value="1"/>
</dbReference>
<dbReference type="Gene3D" id="3.90.1590.10">
    <property type="entry name" value="glutathione-dependent formaldehyde- activating enzyme (gfa)"/>
    <property type="match status" value="1"/>
</dbReference>
<reference evidence="6 7" key="1">
    <citation type="submission" date="2016-09" db="EMBL/GenBank/DDBJ databases">
        <title>Acidihalobacter prosperus V6 (DSM14174).</title>
        <authorList>
            <person name="Khaleque H.N."/>
            <person name="Ramsay J.P."/>
            <person name="Murphy R.J.T."/>
            <person name="Kaksonen A.H."/>
            <person name="Boxall N.J."/>
            <person name="Watkin E.L.J."/>
        </authorList>
    </citation>
    <scope>NUCLEOTIDE SEQUENCE [LARGE SCALE GENOMIC DNA]</scope>
    <source>
        <strain evidence="6 7">V6</strain>
    </source>
</reference>
<dbReference type="RefSeq" id="WP_070072187.1">
    <property type="nucleotide sequence ID" value="NZ_CP017448.1"/>
</dbReference>
<dbReference type="PANTHER" id="PTHR33337:SF40">
    <property type="entry name" value="CENP-V_GFA DOMAIN-CONTAINING PROTEIN-RELATED"/>
    <property type="match status" value="1"/>
</dbReference>
<dbReference type="EMBL" id="CP017448">
    <property type="protein sequence ID" value="AOV16596.1"/>
    <property type="molecule type" value="Genomic_DNA"/>
</dbReference>
<feature type="domain" description="CENP-V/GFA" evidence="5">
    <location>
        <begin position="9"/>
        <end position="130"/>
    </location>
</feature>
<evidence type="ECO:0000256" key="1">
    <source>
        <dbReference type="ARBA" id="ARBA00005495"/>
    </source>
</evidence>
<sequence length="146" mass="16493">MNERKHDTYTGGCLCGAVRYAAERFEPEMAHCHCSMCRRFHGAAYATFGRVRREHFRWLSGEDRLRAYRADNGTVRRFCADCGSSLSFAPANDDGRYVEVALGTLDGELEQRPDAHIFIGSKANWVEPCDGLPQYVEDRRGPRADG</sequence>
<name>A0A1D8K6P3_9GAMM</name>
<evidence type="ECO:0000256" key="4">
    <source>
        <dbReference type="ARBA" id="ARBA00023239"/>
    </source>
</evidence>